<evidence type="ECO:0000313" key="1">
    <source>
        <dbReference type="EMBL" id="KAH7999003.1"/>
    </source>
</evidence>
<dbReference type="Proteomes" id="UP000827872">
    <property type="component" value="Linkage Group LG05"/>
</dbReference>
<proteinExistence type="predicted"/>
<comment type="caution">
    <text evidence="1">The sequence shown here is derived from an EMBL/GenBank/DDBJ whole genome shotgun (WGS) entry which is preliminary data.</text>
</comment>
<accession>A0ACB8F156</accession>
<sequence length="132" mass="14935">MEPGSSSATDWSVLRKAKPASAASDFRRDRMALSRVLRAVFCCGCCCRRKRRSEEATEEPGVREPESIRRNPTEEEEEEEEQEAAEQEEEAAAAAEDATTWRGQFINCTLQVVNIQVFNGENCIQNKVNCRF</sequence>
<dbReference type="EMBL" id="CM037618">
    <property type="protein sequence ID" value="KAH7999003.1"/>
    <property type="molecule type" value="Genomic_DNA"/>
</dbReference>
<evidence type="ECO:0000313" key="2">
    <source>
        <dbReference type="Proteomes" id="UP000827872"/>
    </source>
</evidence>
<name>A0ACB8F156_9SAUR</name>
<keyword evidence="2" id="KW-1185">Reference proteome</keyword>
<organism evidence="1 2">
    <name type="scientific">Sphaerodactylus townsendi</name>
    <dbReference type="NCBI Taxonomy" id="933632"/>
    <lineage>
        <taxon>Eukaryota</taxon>
        <taxon>Metazoa</taxon>
        <taxon>Chordata</taxon>
        <taxon>Craniata</taxon>
        <taxon>Vertebrata</taxon>
        <taxon>Euteleostomi</taxon>
        <taxon>Lepidosauria</taxon>
        <taxon>Squamata</taxon>
        <taxon>Bifurcata</taxon>
        <taxon>Gekkota</taxon>
        <taxon>Sphaerodactylidae</taxon>
        <taxon>Sphaerodactylus</taxon>
    </lineage>
</organism>
<reference evidence="1" key="1">
    <citation type="submission" date="2021-08" db="EMBL/GenBank/DDBJ databases">
        <title>The first chromosome-level gecko genome reveals the dynamic sex chromosomes of Neotropical dwarf geckos (Sphaerodactylidae: Sphaerodactylus).</title>
        <authorList>
            <person name="Pinto B.J."/>
            <person name="Keating S.E."/>
            <person name="Gamble T."/>
        </authorList>
    </citation>
    <scope>NUCLEOTIDE SEQUENCE</scope>
    <source>
        <strain evidence="1">TG3544</strain>
    </source>
</reference>
<gene>
    <name evidence="1" type="ORF">K3G42_003752</name>
</gene>
<protein>
    <submittedName>
        <fullName evidence="1">Uncharacterized protein</fullName>
    </submittedName>
</protein>